<gene>
    <name evidence="1" type="ORF">NCTC10684_01252</name>
</gene>
<dbReference type="SUPFAM" id="SSF103515">
    <property type="entry name" value="Autotransporter"/>
    <property type="match status" value="1"/>
</dbReference>
<evidence type="ECO:0000313" key="2">
    <source>
        <dbReference type="Proteomes" id="UP000254701"/>
    </source>
</evidence>
<dbReference type="InterPro" id="IPR036709">
    <property type="entry name" value="Autotransporte_beta_dom_sf"/>
</dbReference>
<evidence type="ECO:0000313" key="1">
    <source>
        <dbReference type="EMBL" id="SUU88046.1"/>
    </source>
</evidence>
<organism evidence="1 2">
    <name type="scientific">Aminobacter aminovorans</name>
    <name type="common">Chelatobacter heintzii</name>
    <dbReference type="NCBI Taxonomy" id="83263"/>
    <lineage>
        <taxon>Bacteria</taxon>
        <taxon>Pseudomonadati</taxon>
        <taxon>Pseudomonadota</taxon>
        <taxon>Alphaproteobacteria</taxon>
        <taxon>Hyphomicrobiales</taxon>
        <taxon>Phyllobacteriaceae</taxon>
        <taxon>Aminobacter</taxon>
    </lineage>
</organism>
<dbReference type="RefSeq" id="WP_280959921.1">
    <property type="nucleotide sequence ID" value="NZ_BAAAVY010000010.1"/>
</dbReference>
<reference evidence="1 2" key="1">
    <citation type="submission" date="2018-06" db="EMBL/GenBank/DDBJ databases">
        <authorList>
            <consortium name="Pathogen Informatics"/>
            <person name="Doyle S."/>
        </authorList>
    </citation>
    <scope>NUCLEOTIDE SEQUENCE [LARGE SCALE GENOMIC DNA]</scope>
    <source>
        <strain evidence="1 2">NCTC10684</strain>
    </source>
</reference>
<dbReference type="Proteomes" id="UP000254701">
    <property type="component" value="Unassembled WGS sequence"/>
</dbReference>
<proteinExistence type="predicted"/>
<protein>
    <submittedName>
        <fullName evidence="1">Uncharacterized protein with a C-terminal OMP (Outer membrane protein) domain</fullName>
    </submittedName>
</protein>
<dbReference type="AlphaFoldDB" id="A0A380WII4"/>
<dbReference type="Gene3D" id="2.40.128.130">
    <property type="entry name" value="Autotransporter beta-domain"/>
    <property type="match status" value="1"/>
</dbReference>
<sequence>MIEAGFDFAIAPKANLGLSYTGQVANGARDHGVKASLGVKF</sequence>
<name>A0A380WII4_AMIAI</name>
<accession>A0A380WII4</accession>
<dbReference type="EMBL" id="UFSM01000001">
    <property type="protein sequence ID" value="SUU88046.1"/>
    <property type="molecule type" value="Genomic_DNA"/>
</dbReference>